<feature type="non-terminal residue" evidence="3">
    <location>
        <position position="464"/>
    </location>
</feature>
<comment type="caution">
    <text evidence="3">The sequence shown here is derived from an EMBL/GenBank/DDBJ whole genome shotgun (WGS) entry which is preliminary data.</text>
</comment>
<evidence type="ECO:0000313" key="3">
    <source>
        <dbReference type="EMBL" id="CAL1527820.1"/>
    </source>
</evidence>
<dbReference type="GO" id="GO:0005730">
    <property type="term" value="C:nucleolus"/>
    <property type="evidence" value="ECO:0007669"/>
    <property type="project" value="TreeGrafter"/>
</dbReference>
<gene>
    <name evidence="3" type="ORF">GSLYS_00001990001</name>
</gene>
<dbReference type="PANTHER" id="PTHR13500:SF0">
    <property type="entry name" value="NUCLEOLAR PRE-RIBOSOMAL-ASSOCIATED PROTEIN 1"/>
    <property type="match status" value="1"/>
</dbReference>
<sequence length="464" mass="52172">MQVVKCQAVTKTDKIKLFSEVTLRQFCDLYQWLGPRGWTAGVKKRQDKDGVDLSSEKTSEDKEVVAIVVHDFLTELCCSHKHGLNFFDKTMGTGTRNQNQLLSHFLVLLVKKMDDLRICDLIISILCACPDQIKSVLNILCPFLAPRWSEKWGSLMDWLVKLYSTLAETVQVNTSGDVHSVVSMATVFCLPPPKIAAIIVQSLKHEDVQVRHKSLQLVRVLAMKASSIHQQLAKSNVNTSLAEESLLDVFTTNVLKTLPQVTQIFMCVDRVSQKLSQGEKKQEEQDVDLSEHTVTILQVLSLYQNLSPTLISDRPKDLAKLIEMVGHLQQRESESTDEKMEVQTEAKDSDEEDEQTDEDTRWLPQLYLLKLLSETDARKISLGREGLLEKLLTSASQSGYSKDLIISLISKMLQSVEVLYGHGKELKIWLEAALRQGLKVTGSQPPQPNCAVFLARSLATLINN</sequence>
<keyword evidence="4" id="KW-1185">Reference proteome</keyword>
<accession>A0AAV2H2H1</accession>
<feature type="region of interest" description="Disordered" evidence="1">
    <location>
        <begin position="329"/>
        <end position="358"/>
    </location>
</feature>
<dbReference type="GO" id="GO:0000466">
    <property type="term" value="P:maturation of 5.8S rRNA from tricistronic rRNA transcript (SSU-rRNA, 5.8S rRNA, LSU-rRNA)"/>
    <property type="evidence" value="ECO:0007669"/>
    <property type="project" value="TreeGrafter"/>
</dbReference>
<feature type="compositionally biased region" description="Basic and acidic residues" evidence="1">
    <location>
        <begin position="329"/>
        <end position="347"/>
    </location>
</feature>
<protein>
    <recommendedName>
        <fullName evidence="2">URB1 N-terminal domain-containing protein</fullName>
    </recommendedName>
</protein>
<dbReference type="InterPro" id="IPR039844">
    <property type="entry name" value="URB1"/>
</dbReference>
<dbReference type="GO" id="GO:0000463">
    <property type="term" value="P:maturation of LSU-rRNA from tricistronic rRNA transcript (SSU-rRNA, 5.8S rRNA, LSU-rRNA)"/>
    <property type="evidence" value="ECO:0007669"/>
    <property type="project" value="TreeGrafter"/>
</dbReference>
<dbReference type="InterPro" id="IPR016024">
    <property type="entry name" value="ARM-type_fold"/>
</dbReference>
<proteinExistence type="predicted"/>
<dbReference type="Proteomes" id="UP001497497">
    <property type="component" value="Unassembled WGS sequence"/>
</dbReference>
<feature type="compositionally biased region" description="Acidic residues" evidence="1">
    <location>
        <begin position="348"/>
        <end position="357"/>
    </location>
</feature>
<reference evidence="3 4" key="1">
    <citation type="submission" date="2024-04" db="EMBL/GenBank/DDBJ databases">
        <authorList>
            <consortium name="Genoscope - CEA"/>
            <person name="William W."/>
        </authorList>
    </citation>
    <scope>NUCLEOTIDE SEQUENCE [LARGE SCALE GENOMIC DNA]</scope>
</reference>
<dbReference type="SUPFAM" id="SSF48371">
    <property type="entry name" value="ARM repeat"/>
    <property type="match status" value="1"/>
</dbReference>
<dbReference type="Pfam" id="PF11707">
    <property type="entry name" value="Npa1"/>
    <property type="match status" value="1"/>
</dbReference>
<dbReference type="InterPro" id="IPR021714">
    <property type="entry name" value="URB1_N"/>
</dbReference>
<evidence type="ECO:0000313" key="4">
    <source>
        <dbReference type="Proteomes" id="UP001497497"/>
    </source>
</evidence>
<dbReference type="PANTHER" id="PTHR13500">
    <property type="entry name" value="NUCLEOLAR PRERIBOSOMAL-ASSOCIATED PROTEIN 1"/>
    <property type="match status" value="1"/>
</dbReference>
<feature type="domain" description="URB1 N-terminal" evidence="2">
    <location>
        <begin position="2"/>
        <end position="152"/>
    </location>
</feature>
<name>A0AAV2H2H1_LYMST</name>
<dbReference type="EMBL" id="CAXITT010000023">
    <property type="protein sequence ID" value="CAL1527820.1"/>
    <property type="molecule type" value="Genomic_DNA"/>
</dbReference>
<evidence type="ECO:0000259" key="2">
    <source>
        <dbReference type="Pfam" id="PF11707"/>
    </source>
</evidence>
<organism evidence="3 4">
    <name type="scientific">Lymnaea stagnalis</name>
    <name type="common">Great pond snail</name>
    <name type="synonym">Helix stagnalis</name>
    <dbReference type="NCBI Taxonomy" id="6523"/>
    <lineage>
        <taxon>Eukaryota</taxon>
        <taxon>Metazoa</taxon>
        <taxon>Spiralia</taxon>
        <taxon>Lophotrochozoa</taxon>
        <taxon>Mollusca</taxon>
        <taxon>Gastropoda</taxon>
        <taxon>Heterobranchia</taxon>
        <taxon>Euthyneura</taxon>
        <taxon>Panpulmonata</taxon>
        <taxon>Hygrophila</taxon>
        <taxon>Lymnaeoidea</taxon>
        <taxon>Lymnaeidae</taxon>
        <taxon>Lymnaea</taxon>
    </lineage>
</organism>
<dbReference type="AlphaFoldDB" id="A0AAV2H2H1"/>
<evidence type="ECO:0000256" key="1">
    <source>
        <dbReference type="SAM" id="MobiDB-lite"/>
    </source>
</evidence>